<dbReference type="GO" id="GO:0004497">
    <property type="term" value="F:monooxygenase activity"/>
    <property type="evidence" value="ECO:0007669"/>
    <property type="project" value="UniProtKB-KW"/>
</dbReference>
<evidence type="ECO:0000256" key="4">
    <source>
        <dbReference type="ARBA" id="ARBA00022519"/>
    </source>
</evidence>
<keyword evidence="17" id="KW-1185">Reference proteome</keyword>
<evidence type="ECO:0000259" key="13">
    <source>
        <dbReference type="Pfam" id="PF00487"/>
    </source>
</evidence>
<proteinExistence type="inferred from homology"/>
<keyword evidence="14" id="KW-0614">Plasmid</keyword>
<dbReference type="CDD" id="cd03512">
    <property type="entry name" value="Alkane-hydroxylase"/>
    <property type="match status" value="1"/>
</dbReference>
<dbReference type="OrthoDB" id="4759734at2"/>
<keyword evidence="4" id="KW-0997">Cell inner membrane</keyword>
<dbReference type="InterPro" id="IPR033885">
    <property type="entry name" value="AlkB/XylM"/>
</dbReference>
<dbReference type="KEGG" id="nre:BES08_18530"/>
<reference evidence="15 16" key="1">
    <citation type="submission" date="2014-03" db="EMBL/GenBank/DDBJ databases">
        <title>Whole genome sequence of Novosphingobium resinovorum KF1.</title>
        <authorList>
            <person name="Gan H.M."/>
            <person name="Gan H.Y."/>
            <person name="Chew T.H."/>
            <person name="Savka M.A."/>
        </authorList>
    </citation>
    <scope>NUCLEOTIDE SEQUENCE [LARGE SCALE GENOMIC DNA]</scope>
    <source>
        <strain evidence="15 16">KF1</strain>
    </source>
</reference>
<dbReference type="GO" id="GO:0005886">
    <property type="term" value="C:plasma membrane"/>
    <property type="evidence" value="ECO:0007669"/>
    <property type="project" value="UniProtKB-SubCell"/>
</dbReference>
<feature type="domain" description="Fatty acid desaturase" evidence="13">
    <location>
        <begin position="97"/>
        <end position="296"/>
    </location>
</feature>
<dbReference type="PANTHER" id="PTHR38674">
    <property type="entry name" value="ALKANE 1-MONOOXYGENASE 1"/>
    <property type="match status" value="1"/>
</dbReference>
<feature type="transmembrane region" description="Helical" evidence="12">
    <location>
        <begin position="12"/>
        <end position="40"/>
    </location>
</feature>
<evidence type="ECO:0000256" key="11">
    <source>
        <dbReference type="ARBA" id="ARBA00023136"/>
    </source>
</evidence>
<dbReference type="PANTHER" id="PTHR38674:SF1">
    <property type="entry name" value="ALKANE 1-MONOOXYGENASE 1"/>
    <property type="match status" value="1"/>
</dbReference>
<evidence type="ECO:0000256" key="9">
    <source>
        <dbReference type="ARBA" id="ARBA00023004"/>
    </source>
</evidence>
<comment type="similarity">
    <text evidence="2">Belongs to the fatty acid desaturase type 1 family. AlkB subfamily.</text>
</comment>
<keyword evidence="11 12" id="KW-0472">Membrane</keyword>
<dbReference type="Pfam" id="PF00487">
    <property type="entry name" value="FA_desaturase"/>
    <property type="match status" value="1"/>
</dbReference>
<evidence type="ECO:0000256" key="10">
    <source>
        <dbReference type="ARBA" id="ARBA00023033"/>
    </source>
</evidence>
<comment type="subcellular location">
    <subcellularLocation>
        <location evidence="1">Cell inner membrane</location>
        <topology evidence="1">Multi-pass membrane protein</topology>
    </subcellularLocation>
</comment>
<reference evidence="17" key="3">
    <citation type="journal article" date="2017" name="J. Biotechnol.">
        <title>Complete genome sequence of Novosphingobium resinovorum SA1, a versatile xenobiotic-degrading bacterium capable of utilizing sulfanilic acid.</title>
        <authorList>
            <person name="Hegedus B."/>
            <person name="Kos P.B."/>
            <person name="Balint B."/>
            <person name="Maroti G."/>
            <person name="Gan H.M."/>
            <person name="Perei K."/>
            <person name="Rakhely G."/>
        </authorList>
    </citation>
    <scope>NUCLEOTIDE SEQUENCE [LARGE SCALE GENOMIC DNA]</scope>
    <source>
        <strain evidence="17">SA1</strain>
    </source>
</reference>
<feature type="transmembrane region" description="Helical" evidence="12">
    <location>
        <begin position="61"/>
        <end position="80"/>
    </location>
</feature>
<feature type="transmembrane region" description="Helical" evidence="12">
    <location>
        <begin position="92"/>
        <end position="115"/>
    </location>
</feature>
<evidence type="ECO:0000313" key="17">
    <source>
        <dbReference type="Proteomes" id="UP000094626"/>
    </source>
</evidence>
<organism evidence="15 16">
    <name type="scientific">Novosphingobium resinovorum</name>
    <dbReference type="NCBI Taxonomy" id="158500"/>
    <lineage>
        <taxon>Bacteria</taxon>
        <taxon>Pseudomonadati</taxon>
        <taxon>Pseudomonadota</taxon>
        <taxon>Alphaproteobacteria</taxon>
        <taxon>Sphingomonadales</taxon>
        <taxon>Sphingomonadaceae</taxon>
        <taxon>Novosphingobium</taxon>
    </lineage>
</organism>
<accession>A0A031K2U5</accession>
<keyword evidence="10 14" id="KW-0503">Monooxygenase</keyword>
<evidence type="ECO:0000256" key="3">
    <source>
        <dbReference type="ARBA" id="ARBA00022475"/>
    </source>
</evidence>
<dbReference type="GO" id="GO:0006629">
    <property type="term" value="P:lipid metabolic process"/>
    <property type="evidence" value="ECO:0007669"/>
    <property type="project" value="InterPro"/>
</dbReference>
<evidence type="ECO:0000256" key="6">
    <source>
        <dbReference type="ARBA" id="ARBA00022723"/>
    </source>
</evidence>
<evidence type="ECO:0000313" key="16">
    <source>
        <dbReference type="Proteomes" id="UP000024329"/>
    </source>
</evidence>
<dbReference type="PATRIC" id="fig|158500.4.peg.1886"/>
<dbReference type="InterPro" id="IPR005804">
    <property type="entry name" value="FA_desaturase_dom"/>
</dbReference>
<reference evidence="14" key="2">
    <citation type="submission" date="2016-08" db="EMBL/GenBank/DDBJ databases">
        <authorList>
            <person name="Seilhamer J.J."/>
        </authorList>
    </citation>
    <scope>NUCLEOTIDE SEQUENCE [LARGE SCALE GENOMIC DNA]</scope>
    <source>
        <strain evidence="14">SA1</strain>
        <plasmid evidence="14">pSA1</plasmid>
    </source>
</reference>
<keyword evidence="3" id="KW-1003">Cell membrane</keyword>
<keyword evidence="5 12" id="KW-0812">Transmembrane</keyword>
<evidence type="ECO:0000256" key="1">
    <source>
        <dbReference type="ARBA" id="ARBA00004429"/>
    </source>
</evidence>
<dbReference type="Proteomes" id="UP000094626">
    <property type="component" value="Plasmid pSA1"/>
</dbReference>
<evidence type="ECO:0000313" key="14">
    <source>
        <dbReference type="EMBL" id="AOR78905.1"/>
    </source>
</evidence>
<evidence type="ECO:0000256" key="8">
    <source>
        <dbReference type="ARBA" id="ARBA00023002"/>
    </source>
</evidence>
<dbReference type="EMBL" id="JFYZ01000005">
    <property type="protein sequence ID" value="EZP82917.1"/>
    <property type="molecule type" value="Genomic_DNA"/>
</dbReference>
<geneLocation type="plasmid" evidence="14 17">
    <name>pSA1</name>
</geneLocation>
<dbReference type="AlphaFoldDB" id="A0A031K2U5"/>
<keyword evidence="9" id="KW-0408">Iron</keyword>
<keyword evidence="7 12" id="KW-1133">Transmembrane helix</keyword>
<sequence length="371" mass="41941">MDYSRYYLGVLLQVAVIASFIVGGPWVWVGIASLPAFGLVDSVLPNDFRARRIRHEGLVEIPVWLCALLGPVIYLAAAYWAARNPGANGWEYAGVIASCAWLSVIPLVPATHELYHQRGKLRRLVGRYCQVCYLDATREIAHVVGHHIHVATTLDGDTAPRGTSLYAFTPRAVVESTKEAWRSESDNLEKMGKGRWSIGHRVYRAALVLLAFHAILFAIGGWRANAVALAGMIGARFWIESFNYFQHYGLIRVPGTQIDRRHVWNHLKPISRVMGFEITNHADHHTNSFAAFYELVPDRQWIPMPSVFVCFFSALIPPLWHHKVIMPALRRWDNEMASPAERELAREQNRRAGWPDWFEDKPVAEGQMAAA</sequence>
<evidence type="ECO:0000256" key="7">
    <source>
        <dbReference type="ARBA" id="ARBA00022989"/>
    </source>
</evidence>
<keyword evidence="6" id="KW-0479">Metal-binding</keyword>
<evidence type="ECO:0000256" key="12">
    <source>
        <dbReference type="SAM" id="Phobius"/>
    </source>
</evidence>
<dbReference type="Proteomes" id="UP000024329">
    <property type="component" value="Unassembled WGS sequence"/>
</dbReference>
<dbReference type="RefSeq" id="WP_036525228.1">
    <property type="nucleotide sequence ID" value="NZ_CP017076.1"/>
</dbReference>
<evidence type="ECO:0000313" key="15">
    <source>
        <dbReference type="EMBL" id="EZP82917.1"/>
    </source>
</evidence>
<feature type="transmembrane region" description="Helical" evidence="12">
    <location>
        <begin position="202"/>
        <end position="222"/>
    </location>
</feature>
<gene>
    <name evidence="14" type="ORF">BES08_18530</name>
    <name evidence="15" type="ORF">BV97_01841</name>
</gene>
<name>A0A031K2U5_9SPHN</name>
<dbReference type="eggNOG" id="COG3239">
    <property type="taxonomic scope" value="Bacteria"/>
</dbReference>
<keyword evidence="8" id="KW-0560">Oxidoreductase</keyword>
<dbReference type="GO" id="GO:0046872">
    <property type="term" value="F:metal ion binding"/>
    <property type="evidence" value="ECO:0007669"/>
    <property type="project" value="UniProtKB-KW"/>
</dbReference>
<evidence type="ECO:0000256" key="5">
    <source>
        <dbReference type="ARBA" id="ARBA00022692"/>
    </source>
</evidence>
<evidence type="ECO:0000256" key="2">
    <source>
        <dbReference type="ARBA" id="ARBA00010823"/>
    </source>
</evidence>
<protein>
    <submittedName>
        <fullName evidence="15">Fatty acid desaturase</fullName>
    </submittedName>
    <submittedName>
        <fullName evidence="14">Monooxygenase</fullName>
    </submittedName>
</protein>
<dbReference type="EMBL" id="CP017076">
    <property type="protein sequence ID" value="AOR78905.1"/>
    <property type="molecule type" value="Genomic_DNA"/>
</dbReference>